<dbReference type="Proteomes" id="UP001597188">
    <property type="component" value="Unassembled WGS sequence"/>
</dbReference>
<accession>A0ABW4C266</accession>
<reference evidence="5" key="1">
    <citation type="journal article" date="2019" name="Int. J. Syst. Evol. Microbiol.">
        <title>The Global Catalogue of Microorganisms (GCM) 10K type strain sequencing project: providing services to taxonomists for standard genome sequencing and annotation.</title>
        <authorList>
            <consortium name="The Broad Institute Genomics Platform"/>
            <consortium name="The Broad Institute Genome Sequencing Center for Infectious Disease"/>
            <person name="Wu L."/>
            <person name="Ma J."/>
        </authorList>
    </citation>
    <scope>NUCLEOTIDE SEQUENCE [LARGE SCALE GENOMIC DNA]</scope>
    <source>
        <strain evidence="5">CCM 8931</strain>
    </source>
</reference>
<keyword evidence="2" id="KW-0812">Transmembrane</keyword>
<feature type="transmembrane region" description="Helical" evidence="2">
    <location>
        <begin position="150"/>
        <end position="168"/>
    </location>
</feature>
<gene>
    <name evidence="4" type="ORF">ACFQ5L_07370</name>
</gene>
<dbReference type="InterPro" id="IPR010982">
    <property type="entry name" value="Lambda_DNA-bd_dom_sf"/>
</dbReference>
<dbReference type="RefSeq" id="WP_137635983.1">
    <property type="nucleotide sequence ID" value="NZ_BJDL01000030.1"/>
</dbReference>
<feature type="domain" description="HTH cro/C1-type" evidence="3">
    <location>
        <begin position="7"/>
        <end position="61"/>
    </location>
</feature>
<name>A0ABW4C266_9LACO</name>
<dbReference type="Gene3D" id="1.10.260.40">
    <property type="entry name" value="lambda repressor-like DNA-binding domains"/>
    <property type="match status" value="1"/>
</dbReference>
<feature type="transmembrane region" description="Helical" evidence="2">
    <location>
        <begin position="81"/>
        <end position="104"/>
    </location>
</feature>
<comment type="caution">
    <text evidence="4">The sequence shown here is derived from an EMBL/GenBank/DDBJ whole genome shotgun (WGS) entry which is preliminary data.</text>
</comment>
<feature type="transmembrane region" description="Helical" evidence="2">
    <location>
        <begin position="110"/>
        <end position="129"/>
    </location>
</feature>
<dbReference type="PANTHER" id="PTHR46558">
    <property type="entry name" value="TRACRIPTIONAL REGULATORY PROTEIN-RELATED-RELATED"/>
    <property type="match status" value="1"/>
</dbReference>
<feature type="transmembrane region" description="Helical" evidence="2">
    <location>
        <begin position="174"/>
        <end position="196"/>
    </location>
</feature>
<evidence type="ECO:0000313" key="5">
    <source>
        <dbReference type="Proteomes" id="UP001597188"/>
    </source>
</evidence>
<keyword evidence="5" id="KW-1185">Reference proteome</keyword>
<sequence>MRFGERLKQGRLAQQLTQKSVAEQLHVSRQTISSWENENSYPDIDSLLQLSDLYGLSLDTLLREDTGMTDYLRRQDVRRQIWPVQLTLRILASGYLILVVVNFFKPQLKLMNPVVSLFFLVGLLALNYLTKFNRHFGLDERPLLRERHRWLSLYGALISGFILGIGIVSSIKQVLTWAAIPMMVLGGAGLFLCLIVRTEK</sequence>
<dbReference type="Pfam" id="PF01381">
    <property type="entry name" value="HTH_3"/>
    <property type="match status" value="1"/>
</dbReference>
<dbReference type="CDD" id="cd00093">
    <property type="entry name" value="HTH_XRE"/>
    <property type="match status" value="1"/>
</dbReference>
<protein>
    <submittedName>
        <fullName evidence="4">Helix-turn-helix domain-containing protein</fullName>
    </submittedName>
</protein>
<proteinExistence type="predicted"/>
<dbReference type="SUPFAM" id="SSF47413">
    <property type="entry name" value="lambda repressor-like DNA-binding domains"/>
    <property type="match status" value="1"/>
</dbReference>
<dbReference type="EMBL" id="JBHTOJ010000016">
    <property type="protein sequence ID" value="MFD1420772.1"/>
    <property type="molecule type" value="Genomic_DNA"/>
</dbReference>
<dbReference type="InterPro" id="IPR001387">
    <property type="entry name" value="Cro/C1-type_HTH"/>
</dbReference>
<keyword evidence="2" id="KW-0472">Membrane</keyword>
<evidence type="ECO:0000259" key="3">
    <source>
        <dbReference type="PROSITE" id="PS50943"/>
    </source>
</evidence>
<organism evidence="4 5">
    <name type="scientific">Lactiplantibacillus songbeiensis</name>
    <dbReference type="NCBI Taxonomy" id="2559920"/>
    <lineage>
        <taxon>Bacteria</taxon>
        <taxon>Bacillati</taxon>
        <taxon>Bacillota</taxon>
        <taxon>Bacilli</taxon>
        <taxon>Lactobacillales</taxon>
        <taxon>Lactobacillaceae</taxon>
        <taxon>Lactiplantibacillus</taxon>
    </lineage>
</organism>
<dbReference type="SMART" id="SM00530">
    <property type="entry name" value="HTH_XRE"/>
    <property type="match status" value="1"/>
</dbReference>
<dbReference type="PANTHER" id="PTHR46558:SF4">
    <property type="entry name" value="DNA-BIDING PHAGE PROTEIN"/>
    <property type="match status" value="1"/>
</dbReference>
<dbReference type="PROSITE" id="PS50943">
    <property type="entry name" value="HTH_CROC1"/>
    <property type="match status" value="1"/>
</dbReference>
<keyword evidence="2" id="KW-1133">Transmembrane helix</keyword>
<keyword evidence="1" id="KW-0238">DNA-binding</keyword>
<evidence type="ECO:0000313" key="4">
    <source>
        <dbReference type="EMBL" id="MFD1420772.1"/>
    </source>
</evidence>
<evidence type="ECO:0000256" key="2">
    <source>
        <dbReference type="SAM" id="Phobius"/>
    </source>
</evidence>
<evidence type="ECO:0000256" key="1">
    <source>
        <dbReference type="ARBA" id="ARBA00023125"/>
    </source>
</evidence>